<organism evidence="2">
    <name type="scientific">uncultured Caudovirales phage</name>
    <dbReference type="NCBI Taxonomy" id="2100421"/>
    <lineage>
        <taxon>Viruses</taxon>
        <taxon>Duplodnaviria</taxon>
        <taxon>Heunggongvirae</taxon>
        <taxon>Uroviricota</taxon>
        <taxon>Caudoviricetes</taxon>
        <taxon>Peduoviridae</taxon>
        <taxon>Maltschvirus</taxon>
        <taxon>Maltschvirus maltsch</taxon>
    </lineage>
</organism>
<evidence type="ECO:0000313" key="2">
    <source>
        <dbReference type="EMBL" id="CAB5187157.1"/>
    </source>
</evidence>
<feature type="region of interest" description="Disordered" evidence="1">
    <location>
        <begin position="1"/>
        <end position="22"/>
    </location>
</feature>
<dbReference type="EMBL" id="LR798208">
    <property type="protein sequence ID" value="CAB5187157.1"/>
    <property type="molecule type" value="Genomic_DNA"/>
</dbReference>
<name>A0A6J7WGN3_9CAUD</name>
<reference evidence="2" key="1">
    <citation type="submission" date="2020-05" db="EMBL/GenBank/DDBJ databases">
        <authorList>
            <person name="Chiriac C."/>
            <person name="Salcher M."/>
            <person name="Ghai R."/>
            <person name="Kavagutti S V."/>
        </authorList>
    </citation>
    <scope>NUCLEOTIDE SEQUENCE</scope>
</reference>
<gene>
    <name evidence="2" type="ORF">UFOVP163_9</name>
</gene>
<evidence type="ECO:0000256" key="1">
    <source>
        <dbReference type="SAM" id="MobiDB-lite"/>
    </source>
</evidence>
<protein>
    <submittedName>
        <fullName evidence="2">Portal_PBSX, phage portal protein, PBSX family</fullName>
    </submittedName>
</protein>
<accession>A0A6J7WGN3</accession>
<sequence length="416" mass="47623">MKLFNLNFGGNKETTPPPVEGLKKETLGVENYKYASSPINTYQKLSSEGWVRFGDDDGFYDNLLFLYNQSPTHRAIIDRKVDMTVGAGYEINQDKYNALSIDKQVICNKLLSFTDGKTNIMGFMREIVFDYLLTGQYAFLTHFQNNNTEIVGLKWRDITKLRIKPEECGDEIDDFVYCDNFKSQAAKAKAICYDPFDIFDKENSVQLYYHNTISRGVKWYSVPYYFSAIKWVEIDTLIPNLHKSNIINGFAPSTVMVFKENPSPEVKRNITKNIVNSFTNTENYGKVAAFFVDDPDLAPDITTFEPNQLHERYTELNGTTDSKLLTAHGVTNPELFGVMTTGRMGNTEVDLSYAIFKNNVIAPLQRHFDELINNIFKYNGIDIEFKLKETTLYSEKDLAQKQAIVTGNNMDKKITK</sequence>
<proteinExistence type="predicted"/>